<evidence type="ECO:0000313" key="2">
    <source>
        <dbReference type="Proteomes" id="UP000000442"/>
    </source>
</evidence>
<sequence>MLITGDDIQAWLMIDRIYVWPHLRRTRALPFSCLVSVHARYTRDEILAGLVCLTLENRIKLR</sequence>
<dbReference type="Proteomes" id="UP000000442">
    <property type="component" value="Chromosome"/>
</dbReference>
<proteinExistence type="predicted"/>
<evidence type="ECO:0000313" key="1">
    <source>
        <dbReference type="EMBL" id="ACN16998.1"/>
    </source>
</evidence>
<dbReference type="KEGG" id="dat:HRM2_39400"/>
<dbReference type="AlphaFoldDB" id="C0QBJ6"/>
<dbReference type="EMBL" id="CP001087">
    <property type="protein sequence ID" value="ACN16998.1"/>
    <property type="molecule type" value="Genomic_DNA"/>
</dbReference>
<gene>
    <name evidence="1" type="ordered locus">HRM2_39400</name>
</gene>
<keyword evidence="2" id="KW-1185">Reference proteome</keyword>
<protein>
    <submittedName>
        <fullName evidence="1">Uncharacterized protein</fullName>
    </submittedName>
</protein>
<dbReference type="HOGENOM" id="CLU_2896672_0_0_7"/>
<accession>C0QBJ6</accession>
<name>C0QBJ6_DESAH</name>
<organism evidence="1 2">
    <name type="scientific">Desulforapulum autotrophicum (strain ATCC 43914 / DSM 3382 / VKM B-1955 / HRM2)</name>
    <name type="common">Desulfobacterium autotrophicum</name>
    <dbReference type="NCBI Taxonomy" id="177437"/>
    <lineage>
        <taxon>Bacteria</taxon>
        <taxon>Pseudomonadati</taxon>
        <taxon>Thermodesulfobacteriota</taxon>
        <taxon>Desulfobacteria</taxon>
        <taxon>Desulfobacterales</taxon>
        <taxon>Desulfobacteraceae</taxon>
        <taxon>Desulforapulum</taxon>
    </lineage>
</organism>
<reference evidence="1 2" key="1">
    <citation type="journal article" date="2009" name="Environ. Microbiol.">
        <title>Genome sequence of Desulfobacterium autotrophicum HRM2, a marine sulfate reducer oxidizing organic carbon completely to carbon dioxide.</title>
        <authorList>
            <person name="Strittmatter A.W."/>
            <person name="Liesegang H."/>
            <person name="Rabus R."/>
            <person name="Decker I."/>
            <person name="Amann J."/>
            <person name="Andres S."/>
            <person name="Henne A."/>
            <person name="Fricke W.F."/>
            <person name="Martinez-Arias R."/>
            <person name="Bartels D."/>
            <person name="Goesmann A."/>
            <person name="Krause L."/>
            <person name="Puehler A."/>
            <person name="Klenk H.P."/>
            <person name="Richter M."/>
            <person name="Schuler M."/>
            <person name="Gloeckner F.O."/>
            <person name="Meyerdierks A."/>
            <person name="Gottschalk G."/>
            <person name="Amann R."/>
        </authorList>
    </citation>
    <scope>NUCLEOTIDE SEQUENCE [LARGE SCALE GENOMIC DNA]</scope>
    <source>
        <strain evidence="2">ATCC 43914 / DSM 3382 / HRM2</strain>
    </source>
</reference>
<dbReference type="eggNOG" id="COG1061">
    <property type="taxonomic scope" value="Bacteria"/>
</dbReference>